<keyword evidence="1" id="KW-0560">Oxidoreductase</keyword>
<accession>A0A484MFI1</accession>
<dbReference type="OrthoDB" id="409136at2759"/>
<organism evidence="3 4">
    <name type="scientific">Cuscuta campestris</name>
    <dbReference type="NCBI Taxonomy" id="132261"/>
    <lineage>
        <taxon>Eukaryota</taxon>
        <taxon>Viridiplantae</taxon>
        <taxon>Streptophyta</taxon>
        <taxon>Embryophyta</taxon>
        <taxon>Tracheophyta</taxon>
        <taxon>Spermatophyta</taxon>
        <taxon>Magnoliopsida</taxon>
        <taxon>eudicotyledons</taxon>
        <taxon>Gunneridae</taxon>
        <taxon>Pentapetalae</taxon>
        <taxon>asterids</taxon>
        <taxon>lamiids</taxon>
        <taxon>Solanales</taxon>
        <taxon>Convolvulaceae</taxon>
        <taxon>Cuscuteae</taxon>
        <taxon>Cuscuta</taxon>
        <taxon>Cuscuta subgen. Grammica</taxon>
        <taxon>Cuscuta sect. Cleistogrammica</taxon>
    </lineage>
</organism>
<evidence type="ECO:0000313" key="3">
    <source>
        <dbReference type="EMBL" id="VFQ86756.1"/>
    </source>
</evidence>
<reference evidence="3 4" key="1">
    <citation type="submission" date="2018-04" db="EMBL/GenBank/DDBJ databases">
        <authorList>
            <person name="Vogel A."/>
        </authorList>
    </citation>
    <scope>NUCLEOTIDE SEQUENCE [LARGE SCALE GENOMIC DNA]</scope>
</reference>
<keyword evidence="2" id="KW-0520">NAD</keyword>
<dbReference type="GO" id="GO:0016491">
    <property type="term" value="F:oxidoreductase activity"/>
    <property type="evidence" value="ECO:0007669"/>
    <property type="project" value="UniProtKB-KW"/>
</dbReference>
<protein>
    <submittedName>
        <fullName evidence="3">Uncharacterized protein</fullName>
    </submittedName>
</protein>
<dbReference type="Proteomes" id="UP000595140">
    <property type="component" value="Unassembled WGS sequence"/>
</dbReference>
<name>A0A484MFI1_9ASTE</name>
<evidence type="ECO:0000256" key="2">
    <source>
        <dbReference type="ARBA" id="ARBA00023027"/>
    </source>
</evidence>
<proteinExistence type="predicted"/>
<dbReference type="InterPro" id="IPR052259">
    <property type="entry name" value="Nucleoredoxin-like"/>
</dbReference>
<dbReference type="PANTHER" id="PTHR13871">
    <property type="entry name" value="THIOREDOXIN"/>
    <property type="match status" value="1"/>
</dbReference>
<dbReference type="AlphaFoldDB" id="A0A484MFI1"/>
<keyword evidence="4" id="KW-1185">Reference proteome</keyword>
<gene>
    <name evidence="3" type="ORF">CCAM_LOCUS28532</name>
</gene>
<evidence type="ECO:0000256" key="1">
    <source>
        <dbReference type="ARBA" id="ARBA00023002"/>
    </source>
</evidence>
<sequence>MVSIVRMSEEHDCAELLYWFAVSAPTYSLVVPAEESHRRNVMCECLDVVYPGSLKCLLVNVEKGIVVHGGLDSMSCLTEHLQKLQKESSLDWLRSSERVFKMLWPVFPEEQGNPFPGRGSCPITNKLNGVKLEYGDHIDKMVHESKMFSPIKIGQSFDVIPFLSGQDDTNYLHRNDGETERVEVNEQMFSGKYILVCCFGLPLFRQEREARDAQAIATACSELYSMRSDFEMVVVAKMNPLANSEGFFNHFLSGFPTSCLEVRANDRLWWNGALPPSKLEDLLGCNPSDVLYKTVSPGIHEKVTMSELSSKVVGVYMCIQGHFIPTLGKVYQQCRAQGLDFEIVLVCVPWIADSLDPEVHIANIERVLLEWNISWCWLPPAFGCPNKLFNSSVSSRVRRCIDEHFRDQILIVGPHGTFVEPYGAEIMSLCGTDAYPFGRDGFFEMELKKFEKLTLESLLVYGPRDYVYRDNKKVDVRELRGKKILVYLDILVDYNLALQMNYWLYEMKQYCDPDVEVVLVRRHGTRETGDEADLRLSGFAPLWYVCPFDPQHSTSLEEELFIGGLKNNAVVAFGTDGRVSSLGALGRLVMFGAKGVRFDRSDLRQDVFEHLELQGRMMFAGPGWEEWWNFDPF</sequence>
<evidence type="ECO:0000313" key="4">
    <source>
        <dbReference type="Proteomes" id="UP000595140"/>
    </source>
</evidence>
<dbReference type="PANTHER" id="PTHR13871:SF96">
    <property type="entry name" value="THIOREDOXIN DOMAIN-CONTAINING PROTEIN"/>
    <property type="match status" value="1"/>
</dbReference>
<dbReference type="EMBL" id="OOIL02003256">
    <property type="protein sequence ID" value="VFQ86756.1"/>
    <property type="molecule type" value="Genomic_DNA"/>
</dbReference>